<name>A0A8J4U8P3_CLAMG</name>
<keyword evidence="2" id="KW-1185">Reference proteome</keyword>
<accession>A0A8J4U8P3</accession>
<dbReference type="PROSITE" id="PS51257">
    <property type="entry name" value="PROKAR_LIPOPROTEIN"/>
    <property type="match status" value="1"/>
</dbReference>
<gene>
    <name evidence="1" type="ORF">DAT39_002851</name>
</gene>
<protein>
    <recommendedName>
        <fullName evidence="3">Lipoprotein</fullName>
    </recommendedName>
</protein>
<evidence type="ECO:0000313" key="2">
    <source>
        <dbReference type="Proteomes" id="UP000727407"/>
    </source>
</evidence>
<dbReference type="AlphaFoldDB" id="A0A8J4U8P3"/>
<dbReference type="EMBL" id="QNUK01000022">
    <property type="protein sequence ID" value="KAF5907444.1"/>
    <property type="molecule type" value="Genomic_DNA"/>
</dbReference>
<evidence type="ECO:0000313" key="1">
    <source>
        <dbReference type="EMBL" id="KAF5907444.1"/>
    </source>
</evidence>
<reference evidence="1" key="1">
    <citation type="submission" date="2020-07" db="EMBL/GenBank/DDBJ databases">
        <title>Clarias magur genome sequencing, assembly and annotation.</title>
        <authorList>
            <person name="Kushwaha B."/>
            <person name="Kumar R."/>
            <person name="Das P."/>
            <person name="Joshi C.G."/>
            <person name="Kumar D."/>
            <person name="Nagpure N.S."/>
            <person name="Pandey M."/>
            <person name="Agarwal S."/>
            <person name="Srivastava S."/>
            <person name="Singh M."/>
            <person name="Sahoo L."/>
            <person name="Jayasankar P."/>
            <person name="Meher P.K."/>
            <person name="Koringa P.G."/>
            <person name="Iquebal M.A."/>
            <person name="Das S.P."/>
            <person name="Bit A."/>
            <person name="Patnaik S."/>
            <person name="Patel N."/>
            <person name="Shah T.M."/>
            <person name="Hinsu A."/>
            <person name="Jena J.K."/>
        </authorList>
    </citation>
    <scope>NUCLEOTIDE SEQUENCE</scope>
    <source>
        <strain evidence="1">CIFAMagur01</strain>
        <tissue evidence="1">Testis</tissue>
    </source>
</reference>
<proteinExistence type="predicted"/>
<sequence>MNRFNTRVVPLLTAHTISSCAKARAQNKFHGKAVNRRRLTLPDAIIHSTCDQGSGI</sequence>
<comment type="caution">
    <text evidence="1">The sequence shown here is derived from an EMBL/GenBank/DDBJ whole genome shotgun (WGS) entry which is preliminary data.</text>
</comment>
<evidence type="ECO:0008006" key="3">
    <source>
        <dbReference type="Google" id="ProtNLM"/>
    </source>
</evidence>
<dbReference type="Proteomes" id="UP000727407">
    <property type="component" value="Unassembled WGS sequence"/>
</dbReference>
<organism evidence="1 2">
    <name type="scientific">Clarias magur</name>
    <name type="common">Asian catfish</name>
    <name type="synonym">Macropteronotus magur</name>
    <dbReference type="NCBI Taxonomy" id="1594786"/>
    <lineage>
        <taxon>Eukaryota</taxon>
        <taxon>Metazoa</taxon>
        <taxon>Chordata</taxon>
        <taxon>Craniata</taxon>
        <taxon>Vertebrata</taxon>
        <taxon>Euteleostomi</taxon>
        <taxon>Actinopterygii</taxon>
        <taxon>Neopterygii</taxon>
        <taxon>Teleostei</taxon>
        <taxon>Ostariophysi</taxon>
        <taxon>Siluriformes</taxon>
        <taxon>Clariidae</taxon>
        <taxon>Clarias</taxon>
    </lineage>
</organism>